<dbReference type="Proteomes" id="UP001302812">
    <property type="component" value="Unassembled WGS sequence"/>
</dbReference>
<organism evidence="1 2">
    <name type="scientific">Canariomyces notabilis</name>
    <dbReference type="NCBI Taxonomy" id="2074819"/>
    <lineage>
        <taxon>Eukaryota</taxon>
        <taxon>Fungi</taxon>
        <taxon>Dikarya</taxon>
        <taxon>Ascomycota</taxon>
        <taxon>Pezizomycotina</taxon>
        <taxon>Sordariomycetes</taxon>
        <taxon>Sordariomycetidae</taxon>
        <taxon>Sordariales</taxon>
        <taxon>Chaetomiaceae</taxon>
        <taxon>Canariomyces</taxon>
    </lineage>
</organism>
<reference evidence="1" key="1">
    <citation type="journal article" date="2023" name="Mol. Phylogenet. Evol.">
        <title>Genome-scale phylogeny and comparative genomics of the fungal order Sordariales.</title>
        <authorList>
            <person name="Hensen N."/>
            <person name="Bonometti L."/>
            <person name="Westerberg I."/>
            <person name="Brannstrom I.O."/>
            <person name="Guillou S."/>
            <person name="Cros-Aarteil S."/>
            <person name="Calhoun S."/>
            <person name="Haridas S."/>
            <person name="Kuo A."/>
            <person name="Mondo S."/>
            <person name="Pangilinan J."/>
            <person name="Riley R."/>
            <person name="LaButti K."/>
            <person name="Andreopoulos B."/>
            <person name="Lipzen A."/>
            <person name="Chen C."/>
            <person name="Yan M."/>
            <person name="Daum C."/>
            <person name="Ng V."/>
            <person name="Clum A."/>
            <person name="Steindorff A."/>
            <person name="Ohm R.A."/>
            <person name="Martin F."/>
            <person name="Silar P."/>
            <person name="Natvig D.O."/>
            <person name="Lalanne C."/>
            <person name="Gautier V."/>
            <person name="Ament-Velasquez S.L."/>
            <person name="Kruys A."/>
            <person name="Hutchinson M.I."/>
            <person name="Powell A.J."/>
            <person name="Barry K."/>
            <person name="Miller A.N."/>
            <person name="Grigoriev I.V."/>
            <person name="Debuchy R."/>
            <person name="Gladieux P."/>
            <person name="Hiltunen Thoren M."/>
            <person name="Johannesson H."/>
        </authorList>
    </citation>
    <scope>NUCLEOTIDE SEQUENCE</scope>
    <source>
        <strain evidence="1">CBS 508.74</strain>
    </source>
</reference>
<keyword evidence="2" id="KW-1185">Reference proteome</keyword>
<sequence>MTYQYRSITAVFVSRRLSSEQLGPVSTDGKPDDSGWAGLAALAKGRWAASLGVQRKDDVSTSVRCTFYRTIAGFNVTRREVNSTDQAAIVAVLFLGVSLCELLRASDESVPLHPVPAPKLAPSQAYCLITLNILHTYVVFPEDCNRKDLILFHLRCSVFPSCNGRDDLV</sequence>
<name>A0AAN6QBB8_9PEZI</name>
<evidence type="ECO:0000313" key="2">
    <source>
        <dbReference type="Proteomes" id="UP001302812"/>
    </source>
</evidence>
<dbReference type="RefSeq" id="XP_064664625.1">
    <property type="nucleotide sequence ID" value="XM_064816450.1"/>
</dbReference>
<proteinExistence type="predicted"/>
<dbReference type="GeneID" id="89940575"/>
<protein>
    <submittedName>
        <fullName evidence="1">Uncharacterized protein</fullName>
    </submittedName>
</protein>
<dbReference type="AlphaFoldDB" id="A0AAN6QBB8"/>
<gene>
    <name evidence="1" type="ORF">N656DRAFT_785747</name>
</gene>
<accession>A0AAN6QBB8</accession>
<comment type="caution">
    <text evidence="1">The sequence shown here is derived from an EMBL/GenBank/DDBJ whole genome shotgun (WGS) entry which is preliminary data.</text>
</comment>
<dbReference type="EMBL" id="MU853385">
    <property type="protein sequence ID" value="KAK4107055.1"/>
    <property type="molecule type" value="Genomic_DNA"/>
</dbReference>
<evidence type="ECO:0000313" key="1">
    <source>
        <dbReference type="EMBL" id="KAK4107055.1"/>
    </source>
</evidence>
<reference evidence="1" key="2">
    <citation type="submission" date="2023-05" db="EMBL/GenBank/DDBJ databases">
        <authorList>
            <consortium name="Lawrence Berkeley National Laboratory"/>
            <person name="Steindorff A."/>
            <person name="Hensen N."/>
            <person name="Bonometti L."/>
            <person name="Westerberg I."/>
            <person name="Brannstrom I.O."/>
            <person name="Guillou S."/>
            <person name="Cros-Aarteil S."/>
            <person name="Calhoun S."/>
            <person name="Haridas S."/>
            <person name="Kuo A."/>
            <person name="Mondo S."/>
            <person name="Pangilinan J."/>
            <person name="Riley R."/>
            <person name="Labutti K."/>
            <person name="Andreopoulos B."/>
            <person name="Lipzen A."/>
            <person name="Chen C."/>
            <person name="Yanf M."/>
            <person name="Daum C."/>
            <person name="Ng V."/>
            <person name="Clum A."/>
            <person name="Ohm R."/>
            <person name="Martin F."/>
            <person name="Silar P."/>
            <person name="Natvig D."/>
            <person name="Lalanne C."/>
            <person name="Gautier V."/>
            <person name="Ament-Velasquez S.L."/>
            <person name="Kruys A."/>
            <person name="Hutchinson M.I."/>
            <person name="Powell A.J."/>
            <person name="Barry K."/>
            <person name="Miller A.N."/>
            <person name="Grigoriev I.V."/>
            <person name="Debuchy R."/>
            <person name="Gladieux P."/>
            <person name="Thoren M.H."/>
            <person name="Johannesson H."/>
        </authorList>
    </citation>
    <scope>NUCLEOTIDE SEQUENCE</scope>
    <source>
        <strain evidence="1">CBS 508.74</strain>
    </source>
</reference>
<feature type="non-terminal residue" evidence="1">
    <location>
        <position position="169"/>
    </location>
</feature>